<dbReference type="InterPro" id="IPR036477">
    <property type="entry name" value="Formyl_transf_N_sf"/>
</dbReference>
<feature type="binding site" evidence="4">
    <location>
        <position position="119"/>
    </location>
    <ligand>
        <name>(6R)-10-formyltetrahydrofolate</name>
        <dbReference type="ChEBI" id="CHEBI:195366"/>
    </ligand>
</feature>
<dbReference type="EC" id="2.1.2.2" evidence="4"/>
<dbReference type="Proteomes" id="UP000184096">
    <property type="component" value="Chromosome I"/>
</dbReference>
<feature type="binding site" evidence="4">
    <location>
        <position position="77"/>
    </location>
    <ligand>
        <name>(6R)-10-formyltetrahydrofolate</name>
        <dbReference type="ChEBI" id="CHEBI:195366"/>
    </ligand>
</feature>
<dbReference type="NCBIfam" id="TIGR00639">
    <property type="entry name" value="PurN"/>
    <property type="match status" value="1"/>
</dbReference>
<dbReference type="CDD" id="cd08645">
    <property type="entry name" value="FMT_core_GART"/>
    <property type="match status" value="1"/>
</dbReference>
<dbReference type="EMBL" id="LT670849">
    <property type="protein sequence ID" value="SHN87490.1"/>
    <property type="molecule type" value="Genomic_DNA"/>
</dbReference>
<protein>
    <recommendedName>
        <fullName evidence="4">Phosphoribosylglycinamide formyltransferase</fullName>
        <ecNumber evidence="4">2.1.2.2</ecNumber>
    </recommendedName>
    <alternativeName>
        <fullName evidence="4">5'-phosphoribosylglycinamide transformylase</fullName>
    </alternativeName>
    <alternativeName>
        <fullName evidence="4">GAR transformylase</fullName>
        <shortName evidence="4">GART</shortName>
    </alternativeName>
</protein>
<keyword evidence="2 4" id="KW-0808">Transferase</keyword>
<gene>
    <name evidence="4" type="primary">purN</name>
    <name evidence="6" type="ORF">SAMN05444170_7207</name>
</gene>
<comment type="function">
    <text evidence="4">Catalyzes the transfer of a formyl group from 10-formyltetrahydrofolate to 5-phospho-ribosyl-glycinamide (GAR), producing 5-phospho-ribosyl-N-formylglycinamide (FGAR) and tetrahydrofolate.</text>
</comment>
<feature type="active site" description="Proton donor" evidence="4">
    <location>
        <position position="121"/>
    </location>
</feature>
<sequence length="228" mass="23880">MVKSAPHEGAGKPRVAILISGRGSNMAALIKAAKVDGFPAEIAVVISNRADAGGLASAEAENVPTVTIESKPFGKDRAAFEARLQATLDDHRIDLICLGGFMRLFTAEFVQAWYGKMLNIHPSLLPSFPGLDPHAQALNAGVKVSGATVHFVTPETDAGPIVMQGVVEVRDDDTPQTLSARILEIEHQIYPEALRLLASGKLGLDGEICRLAGGAGVCGTLISPRPAG</sequence>
<comment type="caution">
    <text evidence="4">Lacks conserved residue(s) required for the propagation of feature annotation.</text>
</comment>
<evidence type="ECO:0000313" key="7">
    <source>
        <dbReference type="Proteomes" id="UP000184096"/>
    </source>
</evidence>
<evidence type="ECO:0000256" key="3">
    <source>
        <dbReference type="ARBA" id="ARBA00022755"/>
    </source>
</evidence>
<evidence type="ECO:0000256" key="1">
    <source>
        <dbReference type="ARBA" id="ARBA00005054"/>
    </source>
</evidence>
<dbReference type="Gene3D" id="3.40.50.170">
    <property type="entry name" value="Formyl transferase, N-terminal domain"/>
    <property type="match status" value="1"/>
</dbReference>
<organism evidence="6 7">
    <name type="scientific">Bradyrhizobium erythrophlei</name>
    <dbReference type="NCBI Taxonomy" id="1437360"/>
    <lineage>
        <taxon>Bacteria</taxon>
        <taxon>Pseudomonadati</taxon>
        <taxon>Pseudomonadota</taxon>
        <taxon>Alphaproteobacteria</taxon>
        <taxon>Hyphomicrobiales</taxon>
        <taxon>Nitrobacteraceae</taxon>
        <taxon>Bradyrhizobium</taxon>
    </lineage>
</organism>
<proteinExistence type="inferred from homology"/>
<dbReference type="OrthoDB" id="9806170at2"/>
<comment type="catalytic activity">
    <reaction evidence="4">
        <text>N(1)-(5-phospho-beta-D-ribosyl)glycinamide + (6R)-10-formyltetrahydrofolate = N(2)-formyl-N(1)-(5-phospho-beta-D-ribosyl)glycinamide + (6S)-5,6,7,8-tetrahydrofolate + H(+)</text>
        <dbReference type="Rhea" id="RHEA:15053"/>
        <dbReference type="ChEBI" id="CHEBI:15378"/>
        <dbReference type="ChEBI" id="CHEBI:57453"/>
        <dbReference type="ChEBI" id="CHEBI:143788"/>
        <dbReference type="ChEBI" id="CHEBI:147286"/>
        <dbReference type="ChEBI" id="CHEBI:195366"/>
        <dbReference type="EC" id="2.1.2.2"/>
    </reaction>
</comment>
<dbReference type="GO" id="GO:0006189">
    <property type="term" value="P:'de novo' IMP biosynthetic process"/>
    <property type="evidence" value="ECO:0007669"/>
    <property type="project" value="UniProtKB-UniRule"/>
</dbReference>
<dbReference type="HAMAP" id="MF_01930">
    <property type="entry name" value="PurN"/>
    <property type="match status" value="1"/>
</dbReference>
<dbReference type="InterPro" id="IPR002376">
    <property type="entry name" value="Formyl_transf_N"/>
</dbReference>
<evidence type="ECO:0000259" key="5">
    <source>
        <dbReference type="Pfam" id="PF00551"/>
    </source>
</evidence>
<feature type="binding site" evidence="4">
    <location>
        <begin position="23"/>
        <end position="25"/>
    </location>
    <ligand>
        <name>N(1)-(5-phospho-beta-D-ribosyl)glycinamide</name>
        <dbReference type="ChEBI" id="CHEBI:143788"/>
    </ligand>
</feature>
<evidence type="ECO:0000256" key="4">
    <source>
        <dbReference type="HAMAP-Rule" id="MF_01930"/>
    </source>
</evidence>
<keyword evidence="3 4" id="KW-0658">Purine biosynthesis</keyword>
<dbReference type="SUPFAM" id="SSF53328">
    <property type="entry name" value="Formyltransferase"/>
    <property type="match status" value="1"/>
</dbReference>
<evidence type="ECO:0000256" key="2">
    <source>
        <dbReference type="ARBA" id="ARBA00022679"/>
    </source>
</evidence>
<keyword evidence="7" id="KW-1185">Reference proteome</keyword>
<dbReference type="AlphaFoldDB" id="A0A1M7UX25"/>
<dbReference type="Pfam" id="PF00551">
    <property type="entry name" value="Formyl_trans_N"/>
    <property type="match status" value="1"/>
</dbReference>
<name>A0A1M7UX25_9BRAD</name>
<comment type="pathway">
    <text evidence="1 4">Purine metabolism; IMP biosynthesis via de novo pathway; N(2)-formyl-N(1)-(5-phospho-D-ribosyl)glycinamide from N(1)-(5-phospho-D-ribosyl)glycinamide (10-formyl THF route): step 1/1.</text>
</comment>
<dbReference type="PANTHER" id="PTHR43369:SF2">
    <property type="entry name" value="PHOSPHORIBOSYLGLYCINAMIDE FORMYLTRANSFERASE"/>
    <property type="match status" value="1"/>
</dbReference>
<comment type="similarity">
    <text evidence="4">Belongs to the GART family.</text>
</comment>
<dbReference type="RefSeq" id="WP_072825326.1">
    <property type="nucleotide sequence ID" value="NZ_LT670849.1"/>
</dbReference>
<accession>A0A1M7UX25</accession>
<feature type="site" description="Raises pKa of active site His" evidence="4">
    <location>
        <position position="157"/>
    </location>
</feature>
<reference evidence="7" key="1">
    <citation type="submission" date="2016-11" db="EMBL/GenBank/DDBJ databases">
        <authorList>
            <person name="Varghese N."/>
            <person name="Submissions S."/>
        </authorList>
    </citation>
    <scope>NUCLEOTIDE SEQUENCE [LARGE SCALE GENOMIC DNA]</scope>
    <source>
        <strain evidence="7">GAS401</strain>
    </source>
</reference>
<dbReference type="GO" id="GO:0004644">
    <property type="term" value="F:phosphoribosylglycinamide formyltransferase activity"/>
    <property type="evidence" value="ECO:0007669"/>
    <property type="project" value="UniProtKB-UniRule"/>
</dbReference>
<dbReference type="GO" id="GO:0005829">
    <property type="term" value="C:cytosol"/>
    <property type="evidence" value="ECO:0007669"/>
    <property type="project" value="TreeGrafter"/>
</dbReference>
<dbReference type="UniPathway" id="UPA00074">
    <property type="reaction ID" value="UER00126"/>
</dbReference>
<dbReference type="InterPro" id="IPR004607">
    <property type="entry name" value="GART"/>
</dbReference>
<feature type="domain" description="Formyl transferase N-terminal" evidence="5">
    <location>
        <begin position="14"/>
        <end position="194"/>
    </location>
</feature>
<evidence type="ECO:0000313" key="6">
    <source>
        <dbReference type="EMBL" id="SHN87490.1"/>
    </source>
</evidence>
<dbReference type="PANTHER" id="PTHR43369">
    <property type="entry name" value="PHOSPHORIBOSYLGLYCINAMIDE FORMYLTRANSFERASE"/>
    <property type="match status" value="1"/>
</dbReference>